<name>A0A914QEL6_9BILA</name>
<keyword evidence="1" id="KW-1185">Reference proteome</keyword>
<sequence length="104" mass="11998">MTTEMTLNQAEEEFASILARLSPAIIPKFVAWIGDGFGSSFNNKSVSIQDEAEEKLRAIRREIRVMVSGVGKNKIMQISVLNFFKIKFYEKFFRISCIKIFLRQ</sequence>
<dbReference type="AlphaFoldDB" id="A0A914QEL6"/>
<organism evidence="1 2">
    <name type="scientific">Panagrolaimus davidi</name>
    <dbReference type="NCBI Taxonomy" id="227884"/>
    <lineage>
        <taxon>Eukaryota</taxon>
        <taxon>Metazoa</taxon>
        <taxon>Ecdysozoa</taxon>
        <taxon>Nematoda</taxon>
        <taxon>Chromadorea</taxon>
        <taxon>Rhabditida</taxon>
        <taxon>Tylenchina</taxon>
        <taxon>Panagrolaimomorpha</taxon>
        <taxon>Panagrolaimoidea</taxon>
        <taxon>Panagrolaimidae</taxon>
        <taxon>Panagrolaimus</taxon>
    </lineage>
</organism>
<accession>A0A914QEL6</accession>
<dbReference type="Proteomes" id="UP000887578">
    <property type="component" value="Unplaced"/>
</dbReference>
<proteinExistence type="predicted"/>
<evidence type="ECO:0000313" key="2">
    <source>
        <dbReference type="WBParaSite" id="PDA_v2.g29779.t1"/>
    </source>
</evidence>
<dbReference type="WBParaSite" id="PDA_v2.g29779.t1">
    <property type="protein sequence ID" value="PDA_v2.g29779.t1"/>
    <property type="gene ID" value="PDA_v2.g29779"/>
</dbReference>
<reference evidence="2" key="1">
    <citation type="submission" date="2022-11" db="UniProtKB">
        <authorList>
            <consortium name="WormBaseParasite"/>
        </authorList>
    </citation>
    <scope>IDENTIFICATION</scope>
</reference>
<evidence type="ECO:0000313" key="1">
    <source>
        <dbReference type="Proteomes" id="UP000887578"/>
    </source>
</evidence>
<protein>
    <submittedName>
        <fullName evidence="2">Uncharacterized protein</fullName>
    </submittedName>
</protein>